<dbReference type="Proteomes" id="UP001499988">
    <property type="component" value="Unassembled WGS sequence"/>
</dbReference>
<reference evidence="2" key="1">
    <citation type="journal article" date="2019" name="Int. J. Syst. Evol. Microbiol.">
        <title>The Global Catalogue of Microorganisms (GCM) 10K type strain sequencing project: providing services to taxonomists for standard genome sequencing and annotation.</title>
        <authorList>
            <consortium name="The Broad Institute Genomics Platform"/>
            <consortium name="The Broad Institute Genome Sequencing Center for Infectious Disease"/>
            <person name="Wu L."/>
            <person name="Ma J."/>
        </authorList>
    </citation>
    <scope>NUCLEOTIDE SEQUENCE [LARGE SCALE GENOMIC DNA]</scope>
    <source>
        <strain evidence="2">JCM 18401</strain>
    </source>
</reference>
<dbReference type="PANTHER" id="PTHR12475">
    <property type="match status" value="1"/>
</dbReference>
<gene>
    <name evidence="1" type="ORF">GCM10023333_34810</name>
</gene>
<comment type="caution">
    <text evidence="1">The sequence shown here is derived from an EMBL/GenBank/DDBJ whole genome shotgun (WGS) entry which is preliminary data.</text>
</comment>
<dbReference type="PANTHER" id="PTHR12475:SF4">
    <property type="entry name" value="PROTEIN THEM6"/>
    <property type="match status" value="1"/>
</dbReference>
<dbReference type="InterPro" id="IPR051490">
    <property type="entry name" value="THEM6_lcsJ_thioesterase"/>
</dbReference>
<dbReference type="CDD" id="cd00586">
    <property type="entry name" value="4HBT"/>
    <property type="match status" value="1"/>
</dbReference>
<dbReference type="SUPFAM" id="SSF54637">
    <property type="entry name" value="Thioesterase/thiol ester dehydrase-isomerase"/>
    <property type="match status" value="1"/>
</dbReference>
<organism evidence="1 2">
    <name type="scientific">Ferrimonas pelagia</name>
    <dbReference type="NCBI Taxonomy" id="1177826"/>
    <lineage>
        <taxon>Bacteria</taxon>
        <taxon>Pseudomonadati</taxon>
        <taxon>Pseudomonadota</taxon>
        <taxon>Gammaproteobacteria</taxon>
        <taxon>Alteromonadales</taxon>
        <taxon>Ferrimonadaceae</taxon>
        <taxon>Ferrimonas</taxon>
    </lineage>
</organism>
<keyword evidence="2" id="KW-1185">Reference proteome</keyword>
<evidence type="ECO:0000313" key="1">
    <source>
        <dbReference type="EMBL" id="GAA4898454.1"/>
    </source>
</evidence>
<protein>
    <recommendedName>
        <fullName evidence="3">Thioesterase</fullName>
    </recommendedName>
</protein>
<evidence type="ECO:0000313" key="2">
    <source>
        <dbReference type="Proteomes" id="UP001499988"/>
    </source>
</evidence>
<dbReference type="Gene3D" id="3.10.129.10">
    <property type="entry name" value="Hotdog Thioesterase"/>
    <property type="match status" value="1"/>
</dbReference>
<dbReference type="InterPro" id="IPR029069">
    <property type="entry name" value="HotDog_dom_sf"/>
</dbReference>
<accession>A0ABP9FD63</accession>
<dbReference type="EMBL" id="BAABJZ010000100">
    <property type="protein sequence ID" value="GAA4898454.1"/>
    <property type="molecule type" value="Genomic_DNA"/>
</dbReference>
<sequence length="134" mass="15539">MNNGRILTLYDLGRFDLAIRSGLAKVLKQQRWGLVVAGSTIQYRKRIRVFDRVTIRSRVAGFDDRWIYIKQSMWVKGAPVSSVLLRTGVTSRQGTVAPQKVLDAMNIRDWQHEPAEWPKAWIQSETLRPWPPQH</sequence>
<name>A0ABP9FD63_9GAMM</name>
<evidence type="ECO:0008006" key="3">
    <source>
        <dbReference type="Google" id="ProtNLM"/>
    </source>
</evidence>
<proteinExistence type="predicted"/>
<dbReference type="Pfam" id="PF13279">
    <property type="entry name" value="4HBT_2"/>
    <property type="match status" value="1"/>
</dbReference>